<dbReference type="CDD" id="cd06259">
    <property type="entry name" value="YdcF-like"/>
    <property type="match status" value="1"/>
</dbReference>
<reference evidence="2" key="1">
    <citation type="submission" date="2009-08" db="EMBL/GenBank/DDBJ databases">
        <authorList>
            <consortium name="US DOE Joint Genome Institute"/>
            <person name="Lucas S."/>
            <person name="Copeland A."/>
            <person name="Lapidus A."/>
            <person name="Glavina del Rio T."/>
            <person name="Dalin E."/>
            <person name="Tice H."/>
            <person name="Bruce D."/>
            <person name="Barry K."/>
            <person name="Pitluck S."/>
            <person name="Lowry S."/>
            <person name="Larimer F."/>
            <person name="Land M."/>
            <person name="Hauser L."/>
            <person name="Kyrpides N."/>
            <person name="Ivanova N."/>
            <person name="McMahon K.D."/>
            <person name="Hugenholtz P."/>
        </authorList>
    </citation>
    <scope>NUCLEOTIDE SEQUENCE</scope>
    <source>
        <strain evidence="2">UW-1</strain>
    </source>
</reference>
<sequence length="233" mass="25980">MASAIVAALVLTMVAFLGGLPPILRLPAQLLCVCEAPADASYEAIVIMMGEVEGRRVEAAAEYFRRGVAKRINIVQPESSLYEEYGVLRGQAFLARDLAVRLGVPEDRIHIIYGKDMARATSSFEEARYHLAYLQAGAPESGTEPRKILLVTDWFHTSRARWIFRRVFAGSGIDVDAAAARPEWVAKWWTDEYAFIGVFNEYLKWTYYLLKYGLPKPDERPSPAGPPVPGSAR</sequence>
<evidence type="ECO:0000259" key="1">
    <source>
        <dbReference type="Pfam" id="PF02698"/>
    </source>
</evidence>
<evidence type="ECO:0000313" key="2">
    <source>
        <dbReference type="EMBL" id="ACV37108.1"/>
    </source>
</evidence>
<gene>
    <name evidence="2" type="ordered locus">CAP2UW1_3858</name>
</gene>
<dbReference type="eggNOG" id="COG1434">
    <property type="taxonomic scope" value="Bacteria"/>
</dbReference>
<dbReference type="HOGENOM" id="CLU_102863_2_0_4"/>
<proteinExistence type="predicted"/>
<protein>
    <recommendedName>
        <fullName evidence="1">DUF218 domain-containing protein</fullName>
    </recommendedName>
</protein>
<feature type="domain" description="DUF218" evidence="1">
    <location>
        <begin position="44"/>
        <end position="184"/>
    </location>
</feature>
<dbReference type="InterPro" id="IPR014729">
    <property type="entry name" value="Rossmann-like_a/b/a_fold"/>
</dbReference>
<organism evidence="2">
    <name type="scientific">Accumulibacter regalis</name>
    <dbReference type="NCBI Taxonomy" id="522306"/>
    <lineage>
        <taxon>Bacteria</taxon>
        <taxon>Pseudomonadati</taxon>
        <taxon>Pseudomonadota</taxon>
        <taxon>Betaproteobacteria</taxon>
        <taxon>Candidatus Accumulibacter</taxon>
    </lineage>
</organism>
<dbReference type="InterPro" id="IPR003848">
    <property type="entry name" value="DUF218"/>
</dbReference>
<dbReference type="Gene3D" id="3.40.50.620">
    <property type="entry name" value="HUPs"/>
    <property type="match status" value="1"/>
</dbReference>
<dbReference type="Pfam" id="PF02698">
    <property type="entry name" value="DUF218"/>
    <property type="match status" value="1"/>
</dbReference>
<name>C7RLF9_ACCRE</name>
<reference evidence="2" key="2">
    <citation type="submission" date="2009-09" db="EMBL/GenBank/DDBJ databases">
        <title>Complete sequence of chromosome of Candidatus Accumulibacter phosphatis clade IIA str. UW-1.</title>
        <authorList>
            <consortium name="US DOE Joint Genome Institute"/>
            <person name="Martin H.G."/>
            <person name="Ivanova N."/>
            <person name="Kunin V."/>
            <person name="Warnecke F."/>
            <person name="Barry K."/>
            <person name="He S."/>
            <person name="Salamov A."/>
            <person name="Szeto E."/>
            <person name="Dalin E."/>
            <person name="Pangilinan J.L."/>
            <person name="Lapidus A."/>
            <person name="Lowry S."/>
            <person name="Kyrpides N.C."/>
            <person name="McMahon K.D."/>
            <person name="Hugenholtz P."/>
        </authorList>
    </citation>
    <scope>NUCLEOTIDE SEQUENCE [LARGE SCALE GENOMIC DNA]</scope>
    <source>
        <strain evidence="2">UW-1</strain>
    </source>
</reference>
<accession>C7RLF9</accession>
<dbReference type="EMBL" id="CP001715">
    <property type="protein sequence ID" value="ACV37108.1"/>
    <property type="molecule type" value="Genomic_DNA"/>
</dbReference>
<dbReference type="AlphaFoldDB" id="C7RLF9"/>
<dbReference type="KEGG" id="app:CAP2UW1_3858"/>